<name>A0A934TQU0_9BURK</name>
<comment type="caution">
    <text evidence="1">The sequence shown here is derived from an EMBL/GenBank/DDBJ whole genome shotgun (WGS) entry which is preliminary data.</text>
</comment>
<proteinExistence type="predicted"/>
<reference evidence="1" key="1">
    <citation type="journal article" date="2012" name="J. Microbiol. Biotechnol.">
        <title>Ramlibacter ginsenosidimutans sp. nov., with ginsenoside-converting activity.</title>
        <authorList>
            <person name="Wang L."/>
            <person name="An D.S."/>
            <person name="Kim S.G."/>
            <person name="Jin F.X."/>
            <person name="Kim S.C."/>
            <person name="Lee S.T."/>
            <person name="Im W.T."/>
        </authorList>
    </citation>
    <scope>NUCLEOTIDE SEQUENCE</scope>
    <source>
        <strain evidence="1">KACC 17527</strain>
    </source>
</reference>
<sequence>MLLDFDLRLQSSGLSRPVCPEQEGHRLKGHDRRLGTERLELQMLG</sequence>
<dbReference type="EMBL" id="JAEPWM010000001">
    <property type="protein sequence ID" value="MBK6005017.1"/>
    <property type="molecule type" value="Genomic_DNA"/>
</dbReference>
<evidence type="ECO:0000313" key="1">
    <source>
        <dbReference type="EMBL" id="MBK6005017.1"/>
    </source>
</evidence>
<evidence type="ECO:0000313" key="2">
    <source>
        <dbReference type="Proteomes" id="UP000630528"/>
    </source>
</evidence>
<reference evidence="1" key="2">
    <citation type="submission" date="2021-01" db="EMBL/GenBank/DDBJ databases">
        <authorList>
            <person name="Kang M."/>
        </authorList>
    </citation>
    <scope>NUCLEOTIDE SEQUENCE</scope>
    <source>
        <strain evidence="1">KACC 17527</strain>
    </source>
</reference>
<dbReference type="Proteomes" id="UP000630528">
    <property type="component" value="Unassembled WGS sequence"/>
</dbReference>
<keyword evidence="2" id="KW-1185">Reference proteome</keyword>
<dbReference type="RefSeq" id="WP_201166382.1">
    <property type="nucleotide sequence ID" value="NZ_JAEPWM010000001.1"/>
</dbReference>
<dbReference type="AlphaFoldDB" id="A0A934TQU0"/>
<gene>
    <name evidence="1" type="ORF">JJB11_02830</name>
</gene>
<accession>A0A934TQU0</accession>
<protein>
    <submittedName>
        <fullName evidence="1">Uncharacterized protein</fullName>
    </submittedName>
</protein>
<organism evidence="1 2">
    <name type="scientific">Ramlibacter ginsenosidimutans</name>
    <dbReference type="NCBI Taxonomy" id="502333"/>
    <lineage>
        <taxon>Bacteria</taxon>
        <taxon>Pseudomonadati</taxon>
        <taxon>Pseudomonadota</taxon>
        <taxon>Betaproteobacteria</taxon>
        <taxon>Burkholderiales</taxon>
        <taxon>Comamonadaceae</taxon>
        <taxon>Ramlibacter</taxon>
    </lineage>
</organism>